<evidence type="ECO:0000256" key="4">
    <source>
        <dbReference type="ARBA" id="ARBA00023012"/>
    </source>
</evidence>
<feature type="domain" description="Response regulatory" evidence="8">
    <location>
        <begin position="447"/>
        <end position="561"/>
    </location>
</feature>
<dbReference type="Gene3D" id="3.30.565.10">
    <property type="entry name" value="Histidine kinase-like ATPase, C-terminal domain"/>
    <property type="match status" value="1"/>
</dbReference>
<dbReference type="InterPro" id="IPR036890">
    <property type="entry name" value="HATPase_C_sf"/>
</dbReference>
<dbReference type="EC" id="2.7.13.3" evidence="2"/>
<dbReference type="PROSITE" id="PS50110">
    <property type="entry name" value="RESPONSE_REGULATORY"/>
    <property type="match status" value="2"/>
</dbReference>
<dbReference type="InterPro" id="IPR001789">
    <property type="entry name" value="Sig_transdc_resp-reg_receiver"/>
</dbReference>
<name>Q0YPI3_9CHLB</name>
<dbReference type="SUPFAM" id="SSF52172">
    <property type="entry name" value="CheY-like"/>
    <property type="match status" value="2"/>
</dbReference>
<dbReference type="AlphaFoldDB" id="Q0YPI3"/>
<dbReference type="RefSeq" id="WP_006367188.1">
    <property type="nucleotide sequence ID" value="NZ_AASE01000027.1"/>
</dbReference>
<feature type="transmembrane region" description="Helical" evidence="6">
    <location>
        <begin position="106"/>
        <end position="122"/>
    </location>
</feature>
<evidence type="ECO:0000313" key="9">
    <source>
        <dbReference type="EMBL" id="EAT58197.1"/>
    </source>
</evidence>
<evidence type="ECO:0000259" key="7">
    <source>
        <dbReference type="PROSITE" id="PS50109"/>
    </source>
</evidence>
<dbReference type="GO" id="GO:0000155">
    <property type="term" value="F:phosphorelay sensor kinase activity"/>
    <property type="evidence" value="ECO:0007669"/>
    <property type="project" value="InterPro"/>
</dbReference>
<dbReference type="Proteomes" id="UP000004162">
    <property type="component" value="Unassembled WGS sequence"/>
</dbReference>
<evidence type="ECO:0000256" key="3">
    <source>
        <dbReference type="ARBA" id="ARBA00022553"/>
    </source>
</evidence>
<dbReference type="InterPro" id="IPR003594">
    <property type="entry name" value="HATPase_dom"/>
</dbReference>
<keyword evidence="4" id="KW-0902">Two-component regulatory system</keyword>
<dbReference type="SMART" id="SM00448">
    <property type="entry name" value="REC"/>
    <property type="match status" value="2"/>
</dbReference>
<evidence type="ECO:0000256" key="6">
    <source>
        <dbReference type="SAM" id="Phobius"/>
    </source>
</evidence>
<feature type="domain" description="Response regulatory" evidence="8">
    <location>
        <begin position="576"/>
        <end position="693"/>
    </location>
</feature>
<comment type="caution">
    <text evidence="9">The sequence shown here is derived from an EMBL/GenBank/DDBJ whole genome shotgun (WGS) entry which is preliminary data.</text>
</comment>
<dbReference type="InterPro" id="IPR036097">
    <property type="entry name" value="HisK_dim/P_sf"/>
</dbReference>
<keyword evidence="9" id="KW-0547">Nucleotide-binding</keyword>
<feature type="modified residue" description="4-aspartylphosphate" evidence="5">
    <location>
        <position position="625"/>
    </location>
</feature>
<dbReference type="SMART" id="SM00387">
    <property type="entry name" value="HATPase_c"/>
    <property type="match status" value="1"/>
</dbReference>
<dbReference type="Pfam" id="PF00072">
    <property type="entry name" value="Response_reg"/>
    <property type="match status" value="2"/>
</dbReference>
<feature type="modified residue" description="4-aspartylphosphate" evidence="5">
    <location>
        <position position="496"/>
    </location>
</feature>
<protein>
    <recommendedName>
        <fullName evidence="2">histidine kinase</fullName>
        <ecNumber evidence="2">2.7.13.3</ecNumber>
    </recommendedName>
</protein>
<feature type="transmembrane region" description="Helical" evidence="6">
    <location>
        <begin position="158"/>
        <end position="178"/>
    </location>
</feature>
<dbReference type="PROSITE" id="PS50109">
    <property type="entry name" value="HIS_KIN"/>
    <property type="match status" value="1"/>
</dbReference>
<feature type="transmembrane region" description="Helical" evidence="6">
    <location>
        <begin position="20"/>
        <end position="39"/>
    </location>
</feature>
<feature type="transmembrane region" description="Helical" evidence="6">
    <location>
        <begin position="51"/>
        <end position="68"/>
    </location>
</feature>
<keyword evidence="3 5" id="KW-0597">Phosphoprotein</keyword>
<accession>Q0YPI3</accession>
<dbReference type="PANTHER" id="PTHR45339">
    <property type="entry name" value="HYBRID SIGNAL TRANSDUCTION HISTIDINE KINASE J"/>
    <property type="match status" value="1"/>
</dbReference>
<keyword evidence="6" id="KW-0472">Membrane</keyword>
<sequence length="693" mass="78566">MKLSSYIQKSVREGTQVSKFNTLAAALLGAPAHFFFYFTFKYGFHLPYENFTLRLIATLLCLSVLFKDRFPEFINRNFPWFWHAFLIFVLPFIFTVNLVMNNFHELWLYWEIFMLFVLISFVPNWLMFLIDFFIGVAGAILFYFLSVPHVELHPTFNIPLYAIVITFTIVAGIGFSYSNKRGIMALERNNALQALAGGIAHEMRNPLGQIRYNFDAIQQELPFYTPESEFSSIPVSGVERIYQRVAQGQMAVNRGIQVIEMILEEVKDSASSKSTFSFYSISAVTRKALDEYSYESEEERQKVHFQDGADFMFRGAENMFIFVLFNLILNALYFLRSFPGGRIDIRMQPGESLNRLYVRDNGPGVSSENLGKLFDPFFTSGRKGGTGLGLAFCKRVMRSFGGDIICNSVHGEFTEFVLSFPVLAESEIADYEALLYTESRLSLSGKRFLLADDNPEILAMIRRYLHPLGVDIDEAFTGSEVMEMIESERYDLLLVDLNLPVLDAFELAYRIRGSGKHLPVVAYTAEPSYILLGRAEKSGIQGLLSLPIALADFLHLVTASIKENPAILQGSLGGKTLLVVDDSAVNRMIIRNILQKFRLTIVEAVNGQEAMETLENHHCDLMLMDLQMPVLDGLETAKRIRSGQWEYRNIPIIGMSGNSDPETVQQAMLSGMNDYLLKPLDNRLLLKKVVALI</sequence>
<dbReference type="InterPro" id="IPR011006">
    <property type="entry name" value="CheY-like_superfamily"/>
</dbReference>
<feature type="domain" description="Histidine kinase" evidence="7">
    <location>
        <begin position="198"/>
        <end position="424"/>
    </location>
</feature>
<dbReference type="Gene3D" id="1.10.287.130">
    <property type="match status" value="1"/>
</dbReference>
<gene>
    <name evidence="9" type="ORF">CferDRAFT_0183</name>
</gene>
<feature type="transmembrane region" description="Helical" evidence="6">
    <location>
        <begin position="80"/>
        <end position="100"/>
    </location>
</feature>
<dbReference type="SUPFAM" id="SSF55874">
    <property type="entry name" value="ATPase domain of HSP90 chaperone/DNA topoisomerase II/histidine kinase"/>
    <property type="match status" value="1"/>
</dbReference>
<dbReference type="CDD" id="cd00082">
    <property type="entry name" value="HisKA"/>
    <property type="match status" value="1"/>
</dbReference>
<evidence type="ECO:0000256" key="5">
    <source>
        <dbReference type="PROSITE-ProRule" id="PRU00169"/>
    </source>
</evidence>
<keyword evidence="9" id="KW-0067">ATP-binding</keyword>
<reference evidence="9 10" key="2">
    <citation type="submission" date="2006-07" db="EMBL/GenBank/DDBJ databases">
        <title>Sequencing of the draft genome and assembly of Chlorobium ferroxidans DSM 13031.</title>
        <authorList>
            <consortium name="US DOE Joint Genome Institute (JGI-PGF)"/>
            <person name="Copeland A."/>
            <person name="Lucas S."/>
            <person name="Lapidus A."/>
            <person name="Barry K."/>
            <person name="Glavina del Rio T."/>
            <person name="Dalin E."/>
            <person name="Tice H."/>
            <person name="Bruce D."/>
            <person name="Pitluck S."/>
            <person name="Richardson P."/>
        </authorList>
    </citation>
    <scope>NUCLEOTIDE SEQUENCE [LARGE SCALE GENOMIC DNA]</scope>
    <source>
        <strain evidence="9 10">DSM 13031</strain>
    </source>
</reference>
<dbReference type="Gene3D" id="3.40.50.2300">
    <property type="match status" value="2"/>
</dbReference>
<proteinExistence type="predicted"/>
<keyword evidence="6" id="KW-0812">Transmembrane</keyword>
<dbReference type="CDD" id="cd00075">
    <property type="entry name" value="HATPase"/>
    <property type="match status" value="1"/>
</dbReference>
<dbReference type="EMBL" id="AASE01000027">
    <property type="protein sequence ID" value="EAT58197.1"/>
    <property type="molecule type" value="Genomic_DNA"/>
</dbReference>
<dbReference type="CDD" id="cd17546">
    <property type="entry name" value="REC_hyHK_CKI1_RcsC-like"/>
    <property type="match status" value="2"/>
</dbReference>
<evidence type="ECO:0000256" key="1">
    <source>
        <dbReference type="ARBA" id="ARBA00000085"/>
    </source>
</evidence>
<keyword evidence="6" id="KW-1133">Transmembrane helix</keyword>
<dbReference type="PRINTS" id="PR00344">
    <property type="entry name" value="BCTRLSENSOR"/>
</dbReference>
<evidence type="ECO:0000313" key="10">
    <source>
        <dbReference type="Proteomes" id="UP000004162"/>
    </source>
</evidence>
<dbReference type="InterPro" id="IPR004358">
    <property type="entry name" value="Sig_transdc_His_kin-like_C"/>
</dbReference>
<evidence type="ECO:0000259" key="8">
    <source>
        <dbReference type="PROSITE" id="PS50110"/>
    </source>
</evidence>
<evidence type="ECO:0000256" key="2">
    <source>
        <dbReference type="ARBA" id="ARBA00012438"/>
    </source>
</evidence>
<organism evidence="9 10">
    <name type="scientific">Chlorobium ferrooxidans DSM 13031</name>
    <dbReference type="NCBI Taxonomy" id="377431"/>
    <lineage>
        <taxon>Bacteria</taxon>
        <taxon>Pseudomonadati</taxon>
        <taxon>Chlorobiota</taxon>
        <taxon>Chlorobiia</taxon>
        <taxon>Chlorobiales</taxon>
        <taxon>Chlorobiaceae</taxon>
        <taxon>Chlorobium/Pelodictyon group</taxon>
        <taxon>Chlorobium</taxon>
    </lineage>
</organism>
<dbReference type="InterPro" id="IPR005467">
    <property type="entry name" value="His_kinase_dom"/>
</dbReference>
<dbReference type="Pfam" id="PF02518">
    <property type="entry name" value="HATPase_c"/>
    <property type="match status" value="1"/>
</dbReference>
<feature type="transmembrane region" description="Helical" evidence="6">
    <location>
        <begin position="319"/>
        <end position="338"/>
    </location>
</feature>
<dbReference type="SUPFAM" id="SSF47384">
    <property type="entry name" value="Homodimeric domain of signal transducing histidine kinase"/>
    <property type="match status" value="1"/>
</dbReference>
<keyword evidence="10" id="KW-1185">Reference proteome</keyword>
<dbReference type="InterPro" id="IPR003661">
    <property type="entry name" value="HisK_dim/P_dom"/>
</dbReference>
<reference evidence="9 10" key="1">
    <citation type="submission" date="2006-07" db="EMBL/GenBank/DDBJ databases">
        <title>Annotation of the draft genome assembly of Chlorobium ferroxidans DSM 13031.</title>
        <authorList>
            <consortium name="US DOE Joint Genome Institute (JGI-ORNL)"/>
            <person name="Larimer F."/>
            <person name="Land M."/>
            <person name="Hauser L."/>
        </authorList>
    </citation>
    <scope>NUCLEOTIDE SEQUENCE [LARGE SCALE GENOMIC DNA]</scope>
    <source>
        <strain evidence="9 10">DSM 13031</strain>
    </source>
</reference>
<dbReference type="GO" id="GO:0005524">
    <property type="term" value="F:ATP binding"/>
    <property type="evidence" value="ECO:0007669"/>
    <property type="project" value="UniProtKB-KW"/>
</dbReference>
<feature type="transmembrane region" description="Helical" evidence="6">
    <location>
        <begin position="129"/>
        <end position="146"/>
    </location>
</feature>
<dbReference type="PANTHER" id="PTHR45339:SF1">
    <property type="entry name" value="HYBRID SIGNAL TRANSDUCTION HISTIDINE KINASE J"/>
    <property type="match status" value="1"/>
</dbReference>
<comment type="catalytic activity">
    <reaction evidence="1">
        <text>ATP + protein L-histidine = ADP + protein N-phospho-L-histidine.</text>
        <dbReference type="EC" id="2.7.13.3"/>
    </reaction>
</comment>